<feature type="region of interest" description="Disordered" evidence="1">
    <location>
        <begin position="381"/>
        <end position="404"/>
    </location>
</feature>
<proteinExistence type="predicted"/>
<evidence type="ECO:0000313" key="2">
    <source>
        <dbReference type="EMBL" id="KFE62550.1"/>
    </source>
</evidence>
<dbReference type="AlphaFoldDB" id="A0A085W4D7"/>
<comment type="caution">
    <text evidence="2">The sequence shown here is derived from an EMBL/GenBank/DDBJ whole genome shotgun (WGS) entry which is preliminary data.</text>
</comment>
<dbReference type="Proteomes" id="UP000028725">
    <property type="component" value="Unassembled WGS sequence"/>
</dbReference>
<accession>A0A085W4D7</accession>
<keyword evidence="3" id="KW-1185">Reference proteome</keyword>
<evidence type="ECO:0000313" key="3">
    <source>
        <dbReference type="Proteomes" id="UP000028725"/>
    </source>
</evidence>
<reference evidence="2 3" key="1">
    <citation type="submission" date="2014-04" db="EMBL/GenBank/DDBJ databases">
        <title>Genome assembly of Hyalangium minutum DSM 14724.</title>
        <authorList>
            <person name="Sharma G."/>
            <person name="Subramanian S."/>
        </authorList>
    </citation>
    <scope>NUCLEOTIDE SEQUENCE [LARGE SCALE GENOMIC DNA]</scope>
    <source>
        <strain evidence="2 3">DSM 14724</strain>
    </source>
</reference>
<protein>
    <submittedName>
        <fullName evidence="2">Uncharacterized protein</fullName>
    </submittedName>
</protein>
<organism evidence="2 3">
    <name type="scientific">Hyalangium minutum</name>
    <dbReference type="NCBI Taxonomy" id="394096"/>
    <lineage>
        <taxon>Bacteria</taxon>
        <taxon>Pseudomonadati</taxon>
        <taxon>Myxococcota</taxon>
        <taxon>Myxococcia</taxon>
        <taxon>Myxococcales</taxon>
        <taxon>Cystobacterineae</taxon>
        <taxon>Archangiaceae</taxon>
        <taxon>Hyalangium</taxon>
    </lineage>
</organism>
<feature type="compositionally biased region" description="Basic and acidic residues" evidence="1">
    <location>
        <begin position="382"/>
        <end position="395"/>
    </location>
</feature>
<gene>
    <name evidence="2" type="ORF">DB31_3984</name>
</gene>
<dbReference type="EMBL" id="JMCB01000021">
    <property type="protein sequence ID" value="KFE62550.1"/>
    <property type="molecule type" value="Genomic_DNA"/>
</dbReference>
<name>A0A085W4D7_9BACT</name>
<sequence length="444" mass="48605">MQVLVGGELLHERVVGEQRLDGPKAVGELLGQTLDGLLHHLGRGTRGLLEAVEGLLPLALRGRIGGVIEVGEGVAGLLQGLGGDAELGELVLDALGHLVEQLLAQLGGQIRSGLHGLLEVREGALHIARLELLEGLDQLRSGLARLDEVLRREANLLQLRLDARVLAQRGERGVTELVIADQLTHGTQVRGVLDELTHGGVERAVVHQLLHERLVREQRLGDAVRQVLRQPAHGLLGDLRRRGGRVLQVPERLLVVALHRGLRGLLQVRRGVVAGHHHVLGRQAQLLQRARLGMLSGFRLLGRRGGAEHRLLLAALAGRARLGLEAVRLRLHLVGLDLVLRRLGARLLRLGTLGLRRILRLRLDLGLIAIIRPVGRTTTTDVADRHDVPREDRSSRFGSPGREVAAPPLVGVIARREFQLPKKVSPREESKETPLARIIFPRWP</sequence>
<evidence type="ECO:0000256" key="1">
    <source>
        <dbReference type="SAM" id="MobiDB-lite"/>
    </source>
</evidence>